<dbReference type="RefSeq" id="WP_344775525.1">
    <property type="nucleotide sequence ID" value="NZ_BAABAH010000007.1"/>
</dbReference>
<dbReference type="PRINTS" id="PR00038">
    <property type="entry name" value="HTHLUXR"/>
</dbReference>
<accession>A0ABP7IL21</accession>
<dbReference type="InterPro" id="IPR016032">
    <property type="entry name" value="Sig_transdc_resp-reg_C-effctor"/>
</dbReference>
<dbReference type="InterPro" id="IPR000792">
    <property type="entry name" value="Tscrpt_reg_LuxR_C"/>
</dbReference>
<dbReference type="PROSITE" id="PS50043">
    <property type="entry name" value="HTH_LUXR_2"/>
    <property type="match status" value="1"/>
</dbReference>
<dbReference type="Proteomes" id="UP001501821">
    <property type="component" value="Unassembled WGS sequence"/>
</dbReference>
<dbReference type="PANTHER" id="PTHR44688">
    <property type="entry name" value="DNA-BINDING TRANSCRIPTIONAL ACTIVATOR DEVR_DOSR"/>
    <property type="match status" value="1"/>
</dbReference>
<dbReference type="SMART" id="SM00421">
    <property type="entry name" value="HTH_LUXR"/>
    <property type="match status" value="1"/>
</dbReference>
<evidence type="ECO:0000256" key="3">
    <source>
        <dbReference type="ARBA" id="ARBA00023163"/>
    </source>
</evidence>
<evidence type="ECO:0000256" key="1">
    <source>
        <dbReference type="ARBA" id="ARBA00023015"/>
    </source>
</evidence>
<evidence type="ECO:0000313" key="5">
    <source>
        <dbReference type="EMBL" id="GAA3820915.1"/>
    </source>
</evidence>
<evidence type="ECO:0000313" key="6">
    <source>
        <dbReference type="Proteomes" id="UP001501821"/>
    </source>
</evidence>
<dbReference type="InterPro" id="IPR036388">
    <property type="entry name" value="WH-like_DNA-bd_sf"/>
</dbReference>
<keyword evidence="6" id="KW-1185">Reference proteome</keyword>
<dbReference type="Pfam" id="PF00196">
    <property type="entry name" value="GerE"/>
    <property type="match status" value="1"/>
</dbReference>
<dbReference type="PROSITE" id="PS00622">
    <property type="entry name" value="HTH_LUXR_1"/>
    <property type="match status" value="1"/>
</dbReference>
<dbReference type="SUPFAM" id="SSF46894">
    <property type="entry name" value="C-terminal effector domain of the bipartite response regulators"/>
    <property type="match status" value="1"/>
</dbReference>
<dbReference type="EMBL" id="BAABAH010000007">
    <property type="protein sequence ID" value="GAA3820915.1"/>
    <property type="molecule type" value="Genomic_DNA"/>
</dbReference>
<sequence>MTAVVWAPAQPARGCPIEPLSRRELEVLELIAEGQSNAGIARRLYLSARTVEAVCSRIFIKLDLPPSEDVNRRVLAALVLLRGEHDPHT</sequence>
<name>A0ABP7IL21_9ACTN</name>
<keyword evidence="2" id="KW-0238">DNA-binding</keyword>
<comment type="caution">
    <text evidence="5">The sequence shown here is derived from an EMBL/GenBank/DDBJ whole genome shotgun (WGS) entry which is preliminary data.</text>
</comment>
<proteinExistence type="predicted"/>
<dbReference type="Gene3D" id="1.10.10.10">
    <property type="entry name" value="Winged helix-like DNA-binding domain superfamily/Winged helix DNA-binding domain"/>
    <property type="match status" value="1"/>
</dbReference>
<reference evidence="6" key="1">
    <citation type="journal article" date="2019" name="Int. J. Syst. Evol. Microbiol.">
        <title>The Global Catalogue of Microorganisms (GCM) 10K type strain sequencing project: providing services to taxonomists for standard genome sequencing and annotation.</title>
        <authorList>
            <consortium name="The Broad Institute Genomics Platform"/>
            <consortium name="The Broad Institute Genome Sequencing Center for Infectious Disease"/>
            <person name="Wu L."/>
            <person name="Ma J."/>
        </authorList>
    </citation>
    <scope>NUCLEOTIDE SEQUENCE [LARGE SCALE GENOMIC DNA]</scope>
    <source>
        <strain evidence="6">JCM 16953</strain>
    </source>
</reference>
<evidence type="ECO:0000259" key="4">
    <source>
        <dbReference type="PROSITE" id="PS50043"/>
    </source>
</evidence>
<feature type="domain" description="HTH luxR-type" evidence="4">
    <location>
        <begin position="13"/>
        <end position="83"/>
    </location>
</feature>
<dbReference type="PANTHER" id="PTHR44688:SF16">
    <property type="entry name" value="DNA-BINDING TRANSCRIPTIONAL ACTIVATOR DEVR_DOSR"/>
    <property type="match status" value="1"/>
</dbReference>
<keyword evidence="3" id="KW-0804">Transcription</keyword>
<gene>
    <name evidence="5" type="ORF">GCM10022242_23240</name>
</gene>
<evidence type="ECO:0000256" key="2">
    <source>
        <dbReference type="ARBA" id="ARBA00023125"/>
    </source>
</evidence>
<dbReference type="CDD" id="cd06170">
    <property type="entry name" value="LuxR_C_like"/>
    <property type="match status" value="1"/>
</dbReference>
<organism evidence="5 6">
    <name type="scientific">Nocardioides panacisoli</name>
    <dbReference type="NCBI Taxonomy" id="627624"/>
    <lineage>
        <taxon>Bacteria</taxon>
        <taxon>Bacillati</taxon>
        <taxon>Actinomycetota</taxon>
        <taxon>Actinomycetes</taxon>
        <taxon>Propionibacteriales</taxon>
        <taxon>Nocardioidaceae</taxon>
        <taxon>Nocardioides</taxon>
    </lineage>
</organism>
<protein>
    <recommendedName>
        <fullName evidence="4">HTH luxR-type domain-containing protein</fullName>
    </recommendedName>
</protein>
<keyword evidence="1" id="KW-0805">Transcription regulation</keyword>